<dbReference type="AlphaFoldDB" id="A0A090WVE9"/>
<dbReference type="PROSITE" id="PS51257">
    <property type="entry name" value="PROKAR_LIPOPROTEIN"/>
    <property type="match status" value="1"/>
</dbReference>
<sequence>MKTRIYTFALICISFFTSCEDYLDKQQDFEGLDESDVFEDIRLAKNALDAAYSYLITDVSAPGQGGDWLPNMTMAGEGYPGRLWQTFPQTYLYMRKETMLA</sequence>
<dbReference type="SUPFAM" id="SSF48452">
    <property type="entry name" value="TPR-like"/>
    <property type="match status" value="1"/>
</dbReference>
<evidence type="ECO:0000313" key="2">
    <source>
        <dbReference type="Proteomes" id="UP000029643"/>
    </source>
</evidence>
<organism evidence="1 2">
    <name type="scientific">Algibacter lectus</name>
    <dbReference type="NCBI Taxonomy" id="221126"/>
    <lineage>
        <taxon>Bacteria</taxon>
        <taxon>Pseudomonadati</taxon>
        <taxon>Bacteroidota</taxon>
        <taxon>Flavobacteriia</taxon>
        <taxon>Flavobacteriales</taxon>
        <taxon>Flavobacteriaceae</taxon>
        <taxon>Algibacter</taxon>
    </lineage>
</organism>
<accession>A0A090WVE9</accession>
<dbReference type="InterPro" id="IPR011990">
    <property type="entry name" value="TPR-like_helical_dom_sf"/>
</dbReference>
<dbReference type="RefSeq" id="WP_042499438.1">
    <property type="nucleotide sequence ID" value="NZ_BBNU01000013.1"/>
</dbReference>
<dbReference type="EMBL" id="BBNU01000013">
    <property type="protein sequence ID" value="GAL81095.1"/>
    <property type="molecule type" value="Genomic_DNA"/>
</dbReference>
<gene>
    <name evidence="1" type="ORF">JCM19274_2269</name>
</gene>
<reference evidence="1 2" key="1">
    <citation type="journal article" date="2014" name="Genome Announc.">
        <title>Draft Genome Sequences of Marine Flavobacterium Algibacter lectus Strains SS8 and NR4.</title>
        <authorList>
            <person name="Takatani N."/>
            <person name="Nakanishi M."/>
            <person name="Meirelles P."/>
            <person name="Mino S."/>
            <person name="Suda W."/>
            <person name="Oshima K."/>
            <person name="Hattori M."/>
            <person name="Ohkuma M."/>
            <person name="Hosokawa M."/>
            <person name="Miyashita K."/>
            <person name="Thompson F.L."/>
            <person name="Niwa A."/>
            <person name="Sawabe T."/>
            <person name="Sawabe T."/>
        </authorList>
    </citation>
    <scope>NUCLEOTIDE SEQUENCE [LARGE SCALE GENOMIC DNA]</scope>
    <source>
        <strain evidence="2">JCM19274</strain>
    </source>
</reference>
<evidence type="ECO:0000313" key="1">
    <source>
        <dbReference type="EMBL" id="GAL81095.1"/>
    </source>
</evidence>
<protein>
    <submittedName>
        <fullName evidence="1">Uncharacterized protein</fullName>
    </submittedName>
</protein>
<proteinExistence type="predicted"/>
<comment type="caution">
    <text evidence="1">The sequence shown here is derived from an EMBL/GenBank/DDBJ whole genome shotgun (WGS) entry which is preliminary data.</text>
</comment>
<dbReference type="Proteomes" id="UP000029643">
    <property type="component" value="Unassembled WGS sequence"/>
</dbReference>
<name>A0A090WVE9_9FLAO</name>